<name>A0A3M7P8J6_BRAPC</name>
<dbReference type="Proteomes" id="UP000276133">
    <property type="component" value="Unassembled WGS sequence"/>
</dbReference>
<keyword evidence="2" id="KW-1185">Reference proteome</keyword>
<organism evidence="1 2">
    <name type="scientific">Brachionus plicatilis</name>
    <name type="common">Marine rotifer</name>
    <name type="synonym">Brachionus muelleri</name>
    <dbReference type="NCBI Taxonomy" id="10195"/>
    <lineage>
        <taxon>Eukaryota</taxon>
        <taxon>Metazoa</taxon>
        <taxon>Spiralia</taxon>
        <taxon>Gnathifera</taxon>
        <taxon>Rotifera</taxon>
        <taxon>Eurotatoria</taxon>
        <taxon>Monogononta</taxon>
        <taxon>Pseudotrocha</taxon>
        <taxon>Ploima</taxon>
        <taxon>Brachionidae</taxon>
        <taxon>Brachionus</taxon>
    </lineage>
</organism>
<comment type="caution">
    <text evidence="1">The sequence shown here is derived from an EMBL/GenBank/DDBJ whole genome shotgun (WGS) entry which is preliminary data.</text>
</comment>
<dbReference type="AlphaFoldDB" id="A0A3M7P8J6"/>
<dbReference type="EMBL" id="REGN01012458">
    <property type="protein sequence ID" value="RMZ95382.1"/>
    <property type="molecule type" value="Genomic_DNA"/>
</dbReference>
<sequence length="88" mass="9995">MGRGWETGSIKPVKRNIGSIFKTVYGNGSFMEPKKTFLSQKSSFYSSDVSGLIQDRFKNRTGSINRFQKRTVILILCNSLIFRKIVAL</sequence>
<evidence type="ECO:0000313" key="1">
    <source>
        <dbReference type="EMBL" id="RMZ95382.1"/>
    </source>
</evidence>
<proteinExistence type="predicted"/>
<accession>A0A3M7P8J6</accession>
<protein>
    <submittedName>
        <fullName evidence="1">Uncharacterized protein</fullName>
    </submittedName>
</protein>
<gene>
    <name evidence="1" type="ORF">BpHYR1_010668</name>
</gene>
<feature type="non-terminal residue" evidence="1">
    <location>
        <position position="88"/>
    </location>
</feature>
<evidence type="ECO:0000313" key="2">
    <source>
        <dbReference type="Proteomes" id="UP000276133"/>
    </source>
</evidence>
<reference evidence="1 2" key="1">
    <citation type="journal article" date="2018" name="Sci. Rep.">
        <title>Genomic signatures of local adaptation to the degree of environmental predictability in rotifers.</title>
        <authorList>
            <person name="Franch-Gras L."/>
            <person name="Hahn C."/>
            <person name="Garcia-Roger E.M."/>
            <person name="Carmona M.J."/>
            <person name="Serra M."/>
            <person name="Gomez A."/>
        </authorList>
    </citation>
    <scope>NUCLEOTIDE SEQUENCE [LARGE SCALE GENOMIC DNA]</scope>
    <source>
        <strain evidence="1">HYR1</strain>
    </source>
</reference>